<dbReference type="EMBL" id="JXST01000051">
    <property type="protein sequence ID" value="KIU14162.1"/>
    <property type="molecule type" value="Genomic_DNA"/>
</dbReference>
<feature type="region of interest" description="Disordered" evidence="1">
    <location>
        <begin position="140"/>
        <end position="159"/>
    </location>
</feature>
<dbReference type="Proteomes" id="UP000032221">
    <property type="component" value="Unassembled WGS sequence"/>
</dbReference>
<proteinExistence type="predicted"/>
<organism evidence="2 3">
    <name type="scientific">Mycolicibacterium llatzerense</name>
    <dbReference type="NCBI Taxonomy" id="280871"/>
    <lineage>
        <taxon>Bacteria</taxon>
        <taxon>Bacillati</taxon>
        <taxon>Actinomycetota</taxon>
        <taxon>Actinomycetes</taxon>
        <taxon>Mycobacteriales</taxon>
        <taxon>Mycobacteriaceae</taxon>
        <taxon>Mycolicibacterium</taxon>
    </lineage>
</organism>
<comment type="caution">
    <text evidence="2">The sequence shown here is derived from an EMBL/GenBank/DDBJ whole genome shotgun (WGS) entry which is preliminary data.</text>
</comment>
<protein>
    <recommendedName>
        <fullName evidence="4">DUF2993 domain-containing protein</fullName>
    </recommendedName>
</protein>
<name>A0A0D1L759_9MYCO</name>
<reference evidence="2 3" key="1">
    <citation type="submission" date="2015-01" db="EMBL/GenBank/DDBJ databases">
        <title>Genome sequence of Mycobacterium llatzerense and Mycobacterium immunogenum recovered from brain abscess.</title>
        <authorList>
            <person name="Greninger A.L."/>
            <person name="Langelier C."/>
            <person name="Cunningham G."/>
            <person name="Chiu C.Y."/>
            <person name="Miller S."/>
        </authorList>
    </citation>
    <scope>NUCLEOTIDE SEQUENCE [LARGE SCALE GENOMIC DNA]</scope>
    <source>
        <strain evidence="2 3">CLUC14</strain>
    </source>
</reference>
<gene>
    <name evidence="2" type="ORF">TL10_26025</name>
</gene>
<dbReference type="AlphaFoldDB" id="A0A0D1L759"/>
<dbReference type="InterPro" id="IPR021373">
    <property type="entry name" value="DUF2993"/>
</dbReference>
<dbReference type="PATRIC" id="fig|280871.6.peg.5396"/>
<evidence type="ECO:0000313" key="3">
    <source>
        <dbReference type="Proteomes" id="UP000032221"/>
    </source>
</evidence>
<dbReference type="NCBIfam" id="NF038021">
    <property type="entry name" value="mannan_LmeA"/>
    <property type="match status" value="1"/>
</dbReference>
<evidence type="ECO:0000256" key="1">
    <source>
        <dbReference type="SAM" id="MobiDB-lite"/>
    </source>
</evidence>
<sequence length="265" mass="27952">MRKVLTRLLIPVAVLILAVVGTDFGFAIFAEYRMARSVRTAAHLHFDPWVAILGFPFGPQAARGEYDEVEIKAGSVSHPVAGKVSLEATMYDMVSSPKSWLIGPDAKLSASKLESRIIIDSTHVGRFMGIKDLLVEAPPNETDDATGGTTESGISDSHGLVFTGTPTAAGLDKRVSVAVDLSITGADHTNLVFTATEVLTGPGTAERQVPDDKKAAVFRAFSITMPGMKLPFGLAPTSEGARGSDVIIEGIATGVTVPLDGFRQS</sequence>
<keyword evidence="3" id="KW-1185">Reference proteome</keyword>
<dbReference type="OrthoDB" id="3215846at2"/>
<dbReference type="Pfam" id="PF11209">
    <property type="entry name" value="LmeA"/>
    <property type="match status" value="1"/>
</dbReference>
<evidence type="ECO:0008006" key="4">
    <source>
        <dbReference type="Google" id="ProtNLM"/>
    </source>
</evidence>
<evidence type="ECO:0000313" key="2">
    <source>
        <dbReference type="EMBL" id="KIU14162.1"/>
    </source>
</evidence>
<dbReference type="STRING" id="280871.TL10_26025"/>
<dbReference type="RefSeq" id="WP_043987933.1">
    <property type="nucleotide sequence ID" value="NZ_JXST01000051.1"/>
</dbReference>
<accession>A0A0D1L759</accession>